<dbReference type="AlphaFoldDB" id="A0A0C2FBD4"/>
<comment type="caution">
    <text evidence="2">The sequence shown here is derived from an EMBL/GenBank/DDBJ whole genome shotgun (WGS) entry which is preliminary data.</text>
</comment>
<dbReference type="STRING" id="183763.LP52_25055"/>
<feature type="transmembrane region" description="Helical" evidence="1">
    <location>
        <begin position="148"/>
        <end position="166"/>
    </location>
</feature>
<evidence type="ECO:0000256" key="1">
    <source>
        <dbReference type="SAM" id="Phobius"/>
    </source>
</evidence>
<accession>A0A0C2FBD4</accession>
<protein>
    <recommendedName>
        <fullName evidence="4">LexA-binding, inner membrane-associated hydrolase</fullName>
    </recommendedName>
</protein>
<dbReference type="InterPro" id="IPR007404">
    <property type="entry name" value="YdjM-like"/>
</dbReference>
<evidence type="ECO:0008006" key="4">
    <source>
        <dbReference type="Google" id="ProtNLM"/>
    </source>
</evidence>
<keyword evidence="1" id="KW-1133">Transmembrane helix</keyword>
<sequence>MASSHAATGLIAGLLATAALSPVFGAGPVELAAGAAVGAGAALLPDVDHPASTVTRFQGPVTRLVSAGARWISAAVYHRTATAADTARNGEHRHLWHTPAAALAAGAALGTAASLNPWALGAVLWFTIGVGLRGLTQSPTRRRRGDQPLSRPLATLAAAVIALLLVRGGASPGPYAGVIVAAGMLVHSFGDALTRSAVPLAWPLRIRGRRWAMLGTPRCLRFATGAWPERVVRVACLAAVPAVWIAIV</sequence>
<dbReference type="EMBL" id="JROO01000069">
    <property type="protein sequence ID" value="KIH96434.1"/>
    <property type="molecule type" value="Genomic_DNA"/>
</dbReference>
<keyword evidence="1" id="KW-0472">Membrane</keyword>
<gene>
    <name evidence="2" type="ORF">LP52_25055</name>
</gene>
<dbReference type="Pfam" id="PF04307">
    <property type="entry name" value="YdjM"/>
    <property type="match status" value="1"/>
</dbReference>
<dbReference type="Proteomes" id="UP000031675">
    <property type="component" value="Unassembled WGS sequence"/>
</dbReference>
<feature type="transmembrane region" description="Helical" evidence="1">
    <location>
        <begin position="118"/>
        <end position="136"/>
    </location>
</feature>
<keyword evidence="1" id="KW-0812">Transmembrane</keyword>
<proteinExistence type="predicted"/>
<evidence type="ECO:0000313" key="2">
    <source>
        <dbReference type="EMBL" id="KIH96434.1"/>
    </source>
</evidence>
<keyword evidence="3" id="KW-1185">Reference proteome</keyword>
<dbReference type="OrthoDB" id="3425909at2"/>
<reference evidence="3" key="1">
    <citation type="journal article" date="2015" name="Chem. Biol.">
        <title>Structure, bioactivity, and resistance mechanism of streptomonomicin, an unusual lasso Peptide from an understudied halophilic actinomycete.</title>
        <authorList>
            <person name="Metelev M."/>
            <person name="Tietz J.I."/>
            <person name="Melby J.O."/>
            <person name="Blair P.M."/>
            <person name="Zhu L."/>
            <person name="Livnat I."/>
            <person name="Severinov K."/>
            <person name="Mitchell D.A."/>
        </authorList>
    </citation>
    <scope>NUCLEOTIDE SEQUENCE [LARGE SCALE GENOMIC DNA]</scope>
    <source>
        <strain evidence="3">YIM 90003</strain>
    </source>
</reference>
<organism evidence="2 3">
    <name type="scientific">Streptomonospora alba</name>
    <dbReference type="NCBI Taxonomy" id="183763"/>
    <lineage>
        <taxon>Bacteria</taxon>
        <taxon>Bacillati</taxon>
        <taxon>Actinomycetota</taxon>
        <taxon>Actinomycetes</taxon>
        <taxon>Streptosporangiales</taxon>
        <taxon>Nocardiopsidaceae</taxon>
        <taxon>Streptomonospora</taxon>
    </lineage>
</organism>
<evidence type="ECO:0000313" key="3">
    <source>
        <dbReference type="Proteomes" id="UP000031675"/>
    </source>
</evidence>
<name>A0A0C2FBD4_9ACTN</name>